<name>A0ACB8CH18_DERSI</name>
<accession>A0ACB8CH18</accession>
<comment type="caution">
    <text evidence="1">The sequence shown here is derived from an EMBL/GenBank/DDBJ whole genome shotgun (WGS) entry which is preliminary data.</text>
</comment>
<keyword evidence="2" id="KW-1185">Reference proteome</keyword>
<reference evidence="1" key="1">
    <citation type="submission" date="2020-05" db="EMBL/GenBank/DDBJ databases">
        <title>Large-scale comparative analyses of tick genomes elucidate their genetic diversity and vector capacities.</title>
        <authorList>
            <person name="Jia N."/>
            <person name="Wang J."/>
            <person name="Shi W."/>
            <person name="Du L."/>
            <person name="Sun Y."/>
            <person name="Zhan W."/>
            <person name="Jiang J."/>
            <person name="Wang Q."/>
            <person name="Zhang B."/>
            <person name="Ji P."/>
            <person name="Sakyi L.B."/>
            <person name="Cui X."/>
            <person name="Yuan T."/>
            <person name="Jiang B."/>
            <person name="Yang W."/>
            <person name="Lam T.T.-Y."/>
            <person name="Chang Q."/>
            <person name="Ding S."/>
            <person name="Wang X."/>
            <person name="Zhu J."/>
            <person name="Ruan X."/>
            <person name="Zhao L."/>
            <person name="Wei J."/>
            <person name="Que T."/>
            <person name="Du C."/>
            <person name="Cheng J."/>
            <person name="Dai P."/>
            <person name="Han X."/>
            <person name="Huang E."/>
            <person name="Gao Y."/>
            <person name="Liu J."/>
            <person name="Shao H."/>
            <person name="Ye R."/>
            <person name="Li L."/>
            <person name="Wei W."/>
            <person name="Wang X."/>
            <person name="Wang C."/>
            <person name="Yang T."/>
            <person name="Huo Q."/>
            <person name="Li W."/>
            <person name="Guo W."/>
            <person name="Chen H."/>
            <person name="Zhou L."/>
            <person name="Ni X."/>
            <person name="Tian J."/>
            <person name="Zhou Y."/>
            <person name="Sheng Y."/>
            <person name="Liu T."/>
            <person name="Pan Y."/>
            <person name="Xia L."/>
            <person name="Li J."/>
            <person name="Zhao F."/>
            <person name="Cao W."/>
        </authorList>
    </citation>
    <scope>NUCLEOTIDE SEQUENCE</scope>
    <source>
        <strain evidence="1">Dsil-2018</strain>
    </source>
</reference>
<proteinExistence type="predicted"/>
<protein>
    <submittedName>
        <fullName evidence="1">Uncharacterized protein</fullName>
    </submittedName>
</protein>
<sequence>MGDREAEPQDDKAAMILYMAAIMQVDAGIEAAKAEADAIEEELLIVNNWMMTIDSLTERRVNSDRWSFSRRRWFLAGRGGLRRLCHLLGEKFFKRAFRVTPATFRYTMDAVRPLLERQNTNMREAIALGKTEDRSVTELFAVVRSTVNVTYRELFEAIWRPSGTKFPQLGVWPSTFASSRPDRSHFPVSPPKEGATDYRNYKGWMASPLERKKTVSIRDLRKAKCYKKLGKG</sequence>
<organism evidence="1 2">
    <name type="scientific">Dermacentor silvarum</name>
    <name type="common">Tick</name>
    <dbReference type="NCBI Taxonomy" id="543639"/>
    <lineage>
        <taxon>Eukaryota</taxon>
        <taxon>Metazoa</taxon>
        <taxon>Ecdysozoa</taxon>
        <taxon>Arthropoda</taxon>
        <taxon>Chelicerata</taxon>
        <taxon>Arachnida</taxon>
        <taxon>Acari</taxon>
        <taxon>Parasitiformes</taxon>
        <taxon>Ixodida</taxon>
        <taxon>Ixodoidea</taxon>
        <taxon>Ixodidae</taxon>
        <taxon>Rhipicephalinae</taxon>
        <taxon>Dermacentor</taxon>
    </lineage>
</organism>
<dbReference type="Proteomes" id="UP000821865">
    <property type="component" value="Chromosome 7"/>
</dbReference>
<dbReference type="EMBL" id="CM023476">
    <property type="protein sequence ID" value="KAH7942019.1"/>
    <property type="molecule type" value="Genomic_DNA"/>
</dbReference>
<gene>
    <name evidence="1" type="ORF">HPB49_019860</name>
</gene>
<evidence type="ECO:0000313" key="1">
    <source>
        <dbReference type="EMBL" id="KAH7942019.1"/>
    </source>
</evidence>
<evidence type="ECO:0000313" key="2">
    <source>
        <dbReference type="Proteomes" id="UP000821865"/>
    </source>
</evidence>